<proteinExistence type="predicted"/>
<keyword evidence="2" id="KW-0472">Membrane</keyword>
<accession>A0A9W9CF69</accession>
<gene>
    <name evidence="3" type="ORF">N0V89_003239</name>
</gene>
<protein>
    <recommendedName>
        <fullName evidence="5">Extracellular membrane protein CFEM domain-containing protein</fullName>
    </recommendedName>
</protein>
<dbReference type="AlphaFoldDB" id="A0A9W9CF69"/>
<dbReference type="EMBL" id="JAPEUX010000002">
    <property type="protein sequence ID" value="KAJ4358655.1"/>
    <property type="molecule type" value="Genomic_DNA"/>
</dbReference>
<dbReference type="GeneID" id="80906769"/>
<keyword evidence="2" id="KW-0812">Transmembrane</keyword>
<sequence>MAKETCVNNSLGQYAEFGCTSTQDTTCLQSEVTLVLAWLSDTCNGTDVGTTIDAIWDVPTSTTTIAASTSGRATGTTEESTGRVAKGTGGAVETVYVTQSPPPSPNTSSSLSTATKAGIGVGAAVGALLVLGGIVFVVRRQTHPKESDVVEGDAAPTIQTKAELEGVEKTELMTAANAHEMGDGEREKIYELPARRNLEDDNV</sequence>
<comment type="caution">
    <text evidence="3">The sequence shown here is derived from an EMBL/GenBank/DDBJ whole genome shotgun (WGS) entry which is preliminary data.</text>
</comment>
<evidence type="ECO:0000313" key="4">
    <source>
        <dbReference type="Proteomes" id="UP001140513"/>
    </source>
</evidence>
<feature type="region of interest" description="Disordered" evidence="1">
    <location>
        <begin position="67"/>
        <end position="88"/>
    </location>
</feature>
<evidence type="ECO:0000313" key="3">
    <source>
        <dbReference type="EMBL" id="KAJ4358655.1"/>
    </source>
</evidence>
<dbReference type="Proteomes" id="UP001140513">
    <property type="component" value="Unassembled WGS sequence"/>
</dbReference>
<feature type="compositionally biased region" description="Low complexity" evidence="1">
    <location>
        <begin position="67"/>
        <end position="83"/>
    </location>
</feature>
<evidence type="ECO:0000256" key="2">
    <source>
        <dbReference type="SAM" id="Phobius"/>
    </source>
</evidence>
<keyword evidence="2" id="KW-1133">Transmembrane helix</keyword>
<feature type="transmembrane region" description="Helical" evidence="2">
    <location>
        <begin position="117"/>
        <end position="138"/>
    </location>
</feature>
<reference evidence="3" key="1">
    <citation type="submission" date="2022-10" db="EMBL/GenBank/DDBJ databases">
        <title>Tapping the CABI collections for fungal endophytes: first genome assemblies for Collariella, Neodidymelliopsis, Ascochyta clinopodiicola, Didymella pomorum, Didymosphaeria variabile, Neocosmospora piperis and Neocucurbitaria cava.</title>
        <authorList>
            <person name="Hill R."/>
        </authorList>
    </citation>
    <scope>NUCLEOTIDE SEQUENCE</scope>
    <source>
        <strain evidence="3">IMI 356815</strain>
    </source>
</reference>
<dbReference type="RefSeq" id="XP_056075514.1">
    <property type="nucleotide sequence ID" value="XM_056212041.1"/>
</dbReference>
<organism evidence="3 4">
    <name type="scientific">Didymosphaeria variabile</name>
    <dbReference type="NCBI Taxonomy" id="1932322"/>
    <lineage>
        <taxon>Eukaryota</taxon>
        <taxon>Fungi</taxon>
        <taxon>Dikarya</taxon>
        <taxon>Ascomycota</taxon>
        <taxon>Pezizomycotina</taxon>
        <taxon>Dothideomycetes</taxon>
        <taxon>Pleosporomycetidae</taxon>
        <taxon>Pleosporales</taxon>
        <taxon>Massarineae</taxon>
        <taxon>Didymosphaeriaceae</taxon>
        <taxon>Didymosphaeria</taxon>
    </lineage>
</organism>
<keyword evidence="4" id="KW-1185">Reference proteome</keyword>
<evidence type="ECO:0000256" key="1">
    <source>
        <dbReference type="SAM" id="MobiDB-lite"/>
    </source>
</evidence>
<evidence type="ECO:0008006" key="5">
    <source>
        <dbReference type="Google" id="ProtNLM"/>
    </source>
</evidence>
<name>A0A9W9CF69_9PLEO</name>